<evidence type="ECO:0000256" key="6">
    <source>
        <dbReference type="ARBA" id="ARBA00023136"/>
    </source>
</evidence>
<dbReference type="GO" id="GO:0016020">
    <property type="term" value="C:membrane"/>
    <property type="evidence" value="ECO:0007669"/>
    <property type="project" value="UniProtKB-SubCell"/>
</dbReference>
<gene>
    <name evidence="11" type="primary">LOC117639026</name>
</gene>
<dbReference type="GO" id="GO:0007165">
    <property type="term" value="P:signal transduction"/>
    <property type="evidence" value="ECO:0007669"/>
    <property type="project" value="UniProtKB-KW"/>
</dbReference>
<feature type="transmembrane region" description="Helical" evidence="9">
    <location>
        <begin position="171"/>
        <end position="196"/>
    </location>
</feature>
<comment type="subcellular location">
    <subcellularLocation>
        <location evidence="1">Membrane</location>
        <topology evidence="1">Multi-pass membrane protein</topology>
    </subcellularLocation>
</comment>
<keyword evidence="7" id="KW-0675">Receptor</keyword>
<feature type="transmembrane region" description="Helical" evidence="9">
    <location>
        <begin position="251"/>
        <end position="272"/>
    </location>
</feature>
<dbReference type="RefSeq" id="XP_034230233.1">
    <property type="nucleotide sequence ID" value="XM_034374342.1"/>
</dbReference>
<evidence type="ECO:0000256" key="3">
    <source>
        <dbReference type="ARBA" id="ARBA00022692"/>
    </source>
</evidence>
<feature type="transmembrane region" description="Helical" evidence="9">
    <location>
        <begin position="141"/>
        <end position="159"/>
    </location>
</feature>
<keyword evidence="5 9" id="KW-1133">Transmembrane helix</keyword>
<organism evidence="11">
    <name type="scientific">Thrips palmi</name>
    <name type="common">Melon thrips</name>
    <dbReference type="NCBI Taxonomy" id="161013"/>
    <lineage>
        <taxon>Eukaryota</taxon>
        <taxon>Metazoa</taxon>
        <taxon>Ecdysozoa</taxon>
        <taxon>Arthropoda</taxon>
        <taxon>Hexapoda</taxon>
        <taxon>Insecta</taxon>
        <taxon>Pterygota</taxon>
        <taxon>Neoptera</taxon>
        <taxon>Paraneoptera</taxon>
        <taxon>Thysanoptera</taxon>
        <taxon>Terebrantia</taxon>
        <taxon>Thripoidea</taxon>
        <taxon>Thripidae</taxon>
        <taxon>Thrips</taxon>
    </lineage>
</organism>
<evidence type="ECO:0000256" key="1">
    <source>
        <dbReference type="ARBA" id="ARBA00004141"/>
    </source>
</evidence>
<keyword evidence="2" id="KW-0716">Sensory transduction</keyword>
<evidence type="ECO:0000256" key="7">
    <source>
        <dbReference type="ARBA" id="ARBA00023170"/>
    </source>
</evidence>
<keyword evidence="10" id="KW-1185">Reference proteome</keyword>
<evidence type="ECO:0000256" key="2">
    <source>
        <dbReference type="ARBA" id="ARBA00022606"/>
    </source>
</evidence>
<evidence type="ECO:0000313" key="11">
    <source>
        <dbReference type="RefSeq" id="XP_034230233.1"/>
    </source>
</evidence>
<evidence type="ECO:0000256" key="4">
    <source>
        <dbReference type="ARBA" id="ARBA00022725"/>
    </source>
</evidence>
<evidence type="ECO:0000256" key="5">
    <source>
        <dbReference type="ARBA" id="ARBA00022989"/>
    </source>
</evidence>
<evidence type="ECO:0000256" key="9">
    <source>
        <dbReference type="SAM" id="Phobius"/>
    </source>
</evidence>
<keyword evidence="4" id="KW-0552">Olfaction</keyword>
<keyword evidence="8" id="KW-0807">Transducer</keyword>
<dbReference type="GO" id="GO:0004984">
    <property type="term" value="F:olfactory receptor activity"/>
    <property type="evidence" value="ECO:0007669"/>
    <property type="project" value="InterPro"/>
</dbReference>
<evidence type="ECO:0000256" key="8">
    <source>
        <dbReference type="ARBA" id="ARBA00023224"/>
    </source>
</evidence>
<dbReference type="GO" id="GO:0005549">
    <property type="term" value="F:odorant binding"/>
    <property type="evidence" value="ECO:0007669"/>
    <property type="project" value="InterPro"/>
</dbReference>
<keyword evidence="6 9" id="KW-0472">Membrane</keyword>
<feature type="transmembrane region" description="Helical" evidence="9">
    <location>
        <begin position="279"/>
        <end position="302"/>
    </location>
</feature>
<dbReference type="Proteomes" id="UP000515158">
    <property type="component" value="Unplaced"/>
</dbReference>
<evidence type="ECO:0000313" key="10">
    <source>
        <dbReference type="Proteomes" id="UP000515158"/>
    </source>
</evidence>
<sequence length="377" mass="41787">MRGKHSGDVPGSRNGHLCSLLQSWQTDLAGPKGSVWQMAAFHIRRSKFLTGCTLLWLLRSFVDLLLQLEMASRHTLRHIAGVYGAMWGLLFFVLHDAEVEQCLGLLGPVATRLELAGSPATKAHLKKTAQRLQRIAWFHQAFRLLIYPSTLLTLVMGYSHSAVFKHLGECGAAYTFVLCLLEVLGMIGGIHAVYWMLPMTYAMFGSCAALFTAIGTECCQVRGRESLRTLAVLHGDVVRGARVARTAVEGYIIHILACSMMLPLIASVEVILKPQGADAFTFSTAILIIVIVIPQCLTGQALEDASGNLGTRLYEGPWLEEDPPTRRMRSIMQECTKRTACIHVRAFGSLNARTCIQTLRQWFSFVNVALKIMQREK</sequence>
<reference evidence="11" key="1">
    <citation type="submission" date="2025-08" db="UniProtKB">
        <authorList>
            <consortium name="RefSeq"/>
        </authorList>
    </citation>
    <scope>IDENTIFICATION</scope>
    <source>
        <tissue evidence="11">Total insect</tissue>
    </source>
</reference>
<protein>
    <submittedName>
        <fullName evidence="11">Uncharacterized protein LOC117639026 isoform X1</fullName>
    </submittedName>
</protein>
<proteinExistence type="predicted"/>
<dbReference type="Pfam" id="PF02949">
    <property type="entry name" value="7tm_6"/>
    <property type="match status" value="1"/>
</dbReference>
<dbReference type="InterPro" id="IPR004117">
    <property type="entry name" value="7tm6_olfct_rcpt"/>
</dbReference>
<dbReference type="InParanoid" id="A0A6P8XTK3"/>
<name>A0A6P8XTK3_THRPL</name>
<dbReference type="AlphaFoldDB" id="A0A6P8XTK3"/>
<keyword evidence="3 9" id="KW-0812">Transmembrane</keyword>
<dbReference type="GeneID" id="117639026"/>
<accession>A0A6P8XTK3</accession>
<dbReference type="KEGG" id="tpal:117639026"/>